<dbReference type="RefSeq" id="WP_058469890.1">
    <property type="nucleotide sequence ID" value="NZ_CAAAIC010000011.1"/>
</dbReference>
<comment type="caution">
    <text evidence="1">The sequence shown here is derived from an EMBL/GenBank/DDBJ whole genome shotgun (WGS) entry which is preliminary data.</text>
</comment>
<reference evidence="1 2" key="1">
    <citation type="submission" date="2015-11" db="EMBL/GenBank/DDBJ databases">
        <title>Genomic analysis of 38 Legionella species identifies large and diverse effector repertoires.</title>
        <authorList>
            <person name="Burstein D."/>
            <person name="Amaro F."/>
            <person name="Zusman T."/>
            <person name="Lifshitz Z."/>
            <person name="Cohen O."/>
            <person name="Gilbert J.A."/>
            <person name="Pupko T."/>
            <person name="Shuman H.A."/>
            <person name="Segal G."/>
        </authorList>
    </citation>
    <scope>NUCLEOTIDE SEQUENCE [LARGE SCALE GENOMIC DNA]</scope>
    <source>
        <strain evidence="1 2">BL-540</strain>
    </source>
</reference>
<dbReference type="Proteomes" id="UP000055035">
    <property type="component" value="Unassembled WGS sequence"/>
</dbReference>
<dbReference type="STRING" id="456.Ljor_0306"/>
<organism evidence="1 2">
    <name type="scientific">Legionella jordanis</name>
    <dbReference type="NCBI Taxonomy" id="456"/>
    <lineage>
        <taxon>Bacteria</taxon>
        <taxon>Pseudomonadati</taxon>
        <taxon>Pseudomonadota</taxon>
        <taxon>Gammaproteobacteria</taxon>
        <taxon>Legionellales</taxon>
        <taxon>Legionellaceae</taxon>
        <taxon>Legionella</taxon>
    </lineage>
</organism>
<gene>
    <name evidence="1" type="ORF">Ljor_0306</name>
</gene>
<dbReference type="AlphaFoldDB" id="A0A0W0VEX6"/>
<dbReference type="PATRIC" id="fig|456.5.peg.324"/>
<evidence type="ECO:0000313" key="1">
    <source>
        <dbReference type="EMBL" id="KTD18642.1"/>
    </source>
</evidence>
<accession>A0A0W0VEX6</accession>
<sequence>MDDLIRNYVLCLENFGKHHNSRDLCELSLNLAAVLRQKHTVLELLQSITQAVEEAQRFIGVEPLIKQLKQWEIHLETLAQLEASAGNVLLTLQFVGKTFALKSVMEEILKTPNYTLHNNGLSFLKYLHSNSLQPLLNYLDQLPAVTRSTVTQVGSFQHNSSLGFAYSQCVDLLNSNSKAFNERNEQQVFANNLLQTVLLIYRDLHRQTQNTIELSVSSCVLS</sequence>
<name>A0A0W0VEX6_9GAMM</name>
<protein>
    <submittedName>
        <fullName evidence="1">Uncharacterized protein</fullName>
    </submittedName>
</protein>
<dbReference type="EMBL" id="LNYJ01000004">
    <property type="protein sequence ID" value="KTD18642.1"/>
    <property type="molecule type" value="Genomic_DNA"/>
</dbReference>
<keyword evidence="2" id="KW-1185">Reference proteome</keyword>
<proteinExistence type="predicted"/>
<evidence type="ECO:0000313" key="2">
    <source>
        <dbReference type="Proteomes" id="UP000055035"/>
    </source>
</evidence>